<dbReference type="Pfam" id="PF01710">
    <property type="entry name" value="HTH_Tnp_IS630"/>
    <property type="match status" value="1"/>
</dbReference>
<comment type="caution">
    <text evidence="3">The sequence shown here is derived from an EMBL/GenBank/DDBJ whole genome shotgun (WGS) entry which is preliminary data.</text>
</comment>
<dbReference type="SUPFAM" id="SSF46689">
    <property type="entry name" value="Homeodomain-like"/>
    <property type="match status" value="1"/>
</dbReference>
<dbReference type="InterPro" id="IPR009057">
    <property type="entry name" value="Homeodomain-like_sf"/>
</dbReference>
<dbReference type="EMBL" id="JACDQQ010001646">
    <property type="protein sequence ID" value="MBA0086721.1"/>
    <property type="molecule type" value="Genomic_DNA"/>
</dbReference>
<feature type="domain" description="Transposase Synechocystis PCC 6803" evidence="2">
    <location>
        <begin position="4"/>
        <end position="55"/>
    </location>
</feature>
<dbReference type="Proteomes" id="UP000567293">
    <property type="component" value="Unassembled WGS sequence"/>
</dbReference>
<sequence length="139" mass="15792">MPQSYSGDLRERVIGTVESGASRREAADLFEISVSSAVRWVQRWRKERSSEPKPRGGSRSVLEDYAKRILALVAEHRDWTLDEILAAMHKQRIPGSRTALWRFLDRHDLTLKKKPLCSRATSKRRSASAPTLDPAARVP</sequence>
<dbReference type="InterPro" id="IPR036388">
    <property type="entry name" value="WH-like_DNA-bd_sf"/>
</dbReference>
<organism evidence="3 4">
    <name type="scientific">Candidatus Acidiferrum panamense</name>
    <dbReference type="NCBI Taxonomy" id="2741543"/>
    <lineage>
        <taxon>Bacteria</taxon>
        <taxon>Pseudomonadati</taxon>
        <taxon>Acidobacteriota</taxon>
        <taxon>Terriglobia</taxon>
        <taxon>Candidatus Acidiferrales</taxon>
        <taxon>Candidatus Acidiferrum</taxon>
    </lineage>
</organism>
<reference evidence="3" key="1">
    <citation type="submission" date="2020-06" db="EMBL/GenBank/DDBJ databases">
        <title>Legume-microbial interactions unlock mineral nutrients during tropical forest succession.</title>
        <authorList>
            <person name="Epihov D.Z."/>
        </authorList>
    </citation>
    <scope>NUCLEOTIDE SEQUENCE [LARGE SCALE GENOMIC DNA]</scope>
    <source>
        <strain evidence="3">Pan2503</strain>
    </source>
</reference>
<proteinExistence type="predicted"/>
<dbReference type="Gene3D" id="1.10.10.10">
    <property type="entry name" value="Winged helix-like DNA-binding domain superfamily/Winged helix DNA-binding domain"/>
    <property type="match status" value="1"/>
</dbReference>
<evidence type="ECO:0000256" key="1">
    <source>
        <dbReference type="SAM" id="MobiDB-lite"/>
    </source>
</evidence>
<feature type="region of interest" description="Disordered" evidence="1">
    <location>
        <begin position="115"/>
        <end position="139"/>
    </location>
</feature>
<evidence type="ECO:0000313" key="3">
    <source>
        <dbReference type="EMBL" id="MBA0086721.1"/>
    </source>
</evidence>
<dbReference type="AlphaFoldDB" id="A0A7V8NSS1"/>
<evidence type="ECO:0000313" key="4">
    <source>
        <dbReference type="Proteomes" id="UP000567293"/>
    </source>
</evidence>
<keyword evidence="4" id="KW-1185">Reference proteome</keyword>
<gene>
    <name evidence="3" type="ORF">HRJ53_17205</name>
</gene>
<accession>A0A7V8NSS1</accession>
<feature type="compositionally biased region" description="Basic residues" evidence="1">
    <location>
        <begin position="115"/>
        <end position="126"/>
    </location>
</feature>
<protein>
    <submittedName>
        <fullName evidence="3">Transposase</fullName>
    </submittedName>
</protein>
<dbReference type="InterPro" id="IPR002622">
    <property type="entry name" value="Transposase_14"/>
</dbReference>
<name>A0A7V8NSS1_9BACT</name>
<evidence type="ECO:0000259" key="2">
    <source>
        <dbReference type="Pfam" id="PF01710"/>
    </source>
</evidence>